<dbReference type="EMBL" id="OU963864">
    <property type="protein sequence ID" value="CAH0386906.1"/>
    <property type="molecule type" value="Genomic_DNA"/>
</dbReference>
<proteinExistence type="predicted"/>
<accession>A0A9P0A8E8</accession>
<gene>
    <name evidence="1" type="ORF">BEMITA_LOCUS5971</name>
</gene>
<evidence type="ECO:0000313" key="1">
    <source>
        <dbReference type="EMBL" id="CAH0386906.1"/>
    </source>
</evidence>
<dbReference type="Proteomes" id="UP001152759">
    <property type="component" value="Chromosome 3"/>
</dbReference>
<keyword evidence="2" id="KW-1185">Reference proteome</keyword>
<dbReference type="AlphaFoldDB" id="A0A9P0A8E8"/>
<name>A0A9P0A8E8_BEMTA</name>
<evidence type="ECO:0000313" key="2">
    <source>
        <dbReference type="Proteomes" id="UP001152759"/>
    </source>
</evidence>
<sequence length="105" mass="11948">MDNAMLKEYDDILIALRNERLSAKIIAPVQLNQLIKQSTILYDTLYVQSPYLMYIMAKMSFNLQEASADNASILRGALIIPLIKRQKRVIVSVTTKEENGSLKVF</sequence>
<organism evidence="1 2">
    <name type="scientific">Bemisia tabaci</name>
    <name type="common">Sweetpotato whitefly</name>
    <name type="synonym">Aleurodes tabaci</name>
    <dbReference type="NCBI Taxonomy" id="7038"/>
    <lineage>
        <taxon>Eukaryota</taxon>
        <taxon>Metazoa</taxon>
        <taxon>Ecdysozoa</taxon>
        <taxon>Arthropoda</taxon>
        <taxon>Hexapoda</taxon>
        <taxon>Insecta</taxon>
        <taxon>Pterygota</taxon>
        <taxon>Neoptera</taxon>
        <taxon>Paraneoptera</taxon>
        <taxon>Hemiptera</taxon>
        <taxon>Sternorrhyncha</taxon>
        <taxon>Aleyrodoidea</taxon>
        <taxon>Aleyrodidae</taxon>
        <taxon>Aleyrodinae</taxon>
        <taxon>Bemisia</taxon>
    </lineage>
</organism>
<reference evidence="1" key="1">
    <citation type="submission" date="2021-12" db="EMBL/GenBank/DDBJ databases">
        <authorList>
            <person name="King R."/>
        </authorList>
    </citation>
    <scope>NUCLEOTIDE SEQUENCE</scope>
</reference>
<protein>
    <submittedName>
        <fullName evidence="1">Uncharacterized protein</fullName>
    </submittedName>
</protein>